<dbReference type="Gene3D" id="1.10.510.10">
    <property type="entry name" value="Transferase(Phosphotransferase) domain 1"/>
    <property type="match status" value="4"/>
</dbReference>
<feature type="domain" description="Protein kinase" evidence="23">
    <location>
        <begin position="2330"/>
        <end position="2604"/>
    </location>
</feature>
<keyword evidence="12" id="KW-0418">Kinase</keyword>
<feature type="compositionally biased region" description="Low complexity" evidence="21">
    <location>
        <begin position="929"/>
        <end position="941"/>
    </location>
</feature>
<dbReference type="GO" id="GO:0004674">
    <property type="term" value="F:protein serine/threonine kinase activity"/>
    <property type="evidence" value="ECO:0007669"/>
    <property type="project" value="UniProtKB-KW"/>
</dbReference>
<keyword evidence="4" id="KW-0723">Serine/threonine-protein kinase</keyword>
<dbReference type="Gramene" id="OMERI04G20980.2">
    <property type="protein sequence ID" value="OMERI04G20980.2"/>
    <property type="gene ID" value="OMERI04G20980"/>
</dbReference>
<keyword evidence="13 20" id="KW-0067">ATP-binding</keyword>
<keyword evidence="16" id="KW-0675">Receptor</keyword>
<feature type="region of interest" description="Disordered" evidence="21">
    <location>
        <begin position="2680"/>
        <end position="2706"/>
    </location>
</feature>
<dbReference type="FunFam" id="3.80.10.10:FF:000041">
    <property type="entry name" value="LRR receptor-like serine/threonine-protein kinase ERECTA"/>
    <property type="match status" value="2"/>
</dbReference>
<evidence type="ECO:0000313" key="24">
    <source>
        <dbReference type="EnsemblPlants" id="OMERI04G20980.2"/>
    </source>
</evidence>
<keyword evidence="25" id="KW-1185">Reference proteome</keyword>
<sequence length="3659" mass="402177">MRFQVEAKVRLLRLRKHRRRRLIGLRKAAASWNTTGDPCSGTATDGTDISDSSINPAIKCDCSDQNNTMCHITGLKIYAKDANGQIPGELRNLTHLTYLNLSKKFLTGPIPPFIGELTAMQYMGIGSNSFSGFLPSELGNLFKLEQLYIDSAGLSGPLPSSWASDNNFTGQIPDYIGGWNLTDLRFQGNNFHGPLPATLSNLVQLTNLVLRNCRISDSLASINFSNFSNLTLLDLSFNNITGQVPQTLLNLNSLNYLFLGNNSLSGSLPSSKGPSLTNLDFSYNQLSGNFPSWASDKKLQLYLVANNFVIDRSNRCIHMNILSCLAFGTGVPSAKYNLFSWSTFPFAVNCGGYRSMTDSENNFYQTDEATLGPASYNVTNTSLPIWGVSNVGKFMDASDRNYTIFSSSQFQNTLASELFQSARMSPSSLRYYGIGLENGNYNVTLQFAELGFTESQSWKGTGKRVFDIYVQGERKEQNFDIRKAVGGKSNTAIKKDYVIHVTKNIVEIHLFWAGKGTCCIPYEGYYGPSISALSVTPNFIPGAHNAAQKKSRSKKGVIVGVVTGVTVLGLVALAAIFMWMQKRRKLSLEQQELYSIVGRPNVFSYGELRSGTENFSSSNLLGEGGYGAVYKGNLIDGRIVAVKQLSQSSHQGKRQFATEIETISRVQHRNLVKLYGCCLEGNNPLLVYEYMENGSLDKALFGSRRLNLDWATRFEIFLGIARGLAYLHEESRIRVVHRDIKASNVLLDTNLNPKISDFGLAKLYDDKTTHVSTKVAGTFGYLAPEYAMRGHMTEKVDVFAFGVVLLETLAGRPNYDDALEEDKVWRLYESDRALDIVDPDLTEFNSEEVLRAIHVALLCTQGSPHRRPSMSRVVAMFTGDAEVGEVAAKPSYITEWQIKGGGTTTTGSSSTSSSAANGQWSSAPPPPRATSSPQMSSPFLSSVVDEGRSRVRRQLHLHGSVLLIILLLTAAAVAQAQQAPTTRTDPTEAAALNAVFAKLGQKAQPSWNITGDPCTGRATDGSSTEDGSFNPAITCDCTDQNGTVCHITKLKIYAMDASGPIPEELRNLTRLTNLNLGQNILTGPIPSFIGELTAMQYMYIDSAGLSGELPSSFSKLTKVKKLWASDNNFTGQIPDYIGSWNLTDLRIGDIENGSSSLAFISNMTSLSVLDLSFNNITGQVPEAMLGLNSLNFLNLVANNFVLDNSNNSVLPSGLECLQRNTPCFLAASFAVNCGSNRSISGSDNYVYQADGVSLGAAQYYVTGETKWGVSNVGKFMDAPSNGIYIFNSSRQFQSTLDPELFQTARLSPSSLRYYGIGLENGIYTVTLQFAEIEFEDTKSWKSLGRRIFDIYIQGERKEKDFDIRKAAGGKSYTAVKKQYLIPVTKNFVEIHLFWAGKGTCCIPAQGYYGPSISALSLKPTLAGIFLWMQRRRKLSLEQQELYCIVGRPNVFSYGQLRSATENFNFSNRLGEGGYGAVYKGKLTDGRVVAVKHLSQTSNQGKQQFATEIETISRVQHRNLVKLYGCCLEGKHPLLVYEYLENGSLDKALFGTEKLNIDWPARFEICLGIARGLAYLHEESSIRVVHRDIKASNVLLDANLNPKISDFGLAKLYDDKKTHVSTKVAGTFGYLAPEYAMRGRMTEKVDVFAFGVVLLEILAGRSNYDDALEEDKIYIFEWAWELYENNNPLGLVDPNLKEFNREEVLRAIRVALLCTQGSPHQRPPMSRVVTMLAGDVEAPEVVTKPSYITEWQLKGGDTSYLDSELAVELGAGRTGLAADLVAVLELLRLGRRHGGGGEVSRRKMGFRLLGVSRLLHGCVLVLLVAAAVVQAQQAATRTDPTEAAALNAVFAKLGQQAQSSWNLSGDPCTGRATDGSAIDDTSFNPAITCDCTFQNSTICRITKLKIYAVDASGPIPEELRNLTRLTDLGLGSNHFNGSLPTELGNLIKLQELWASDNNFTGQIPDYIGSWNLTDLRFQGNSFQGPIPAALSNLVQLSSLRIGDIENGSSSSLAFISNMTSLSILILRNCRISDNLVSLDFSKFASLSLLDLSFNNITGEVPATLLASSFAVNSGSNRFISGSDNLRYETDDVNLRAASYYVTGAPTWGVSNVGKFMEAPNGSYIIYSSRQFQNTLDSELFQTSRMSPSSLRYYGIELENGNYTVTLQFAEFGIEDTQSWKSLGRRGERKEKNFDIRKTAGDKSYTVVKKQYKVPVTKNFLEIHLFWAGKGTCCIPTQGYYGPTISALSVIPADFTPTVGNTAQKNKSTSKTGVIVGVVVGVTVLGLVALVGIFMWRQKRRKLSLEQQELYSIVGRPNVFSYSELRSATENFSSSNHLGEGGYGAVYKGKLTDGRVVAVKQLSQTSHQGKKQFATEIETISRVQHRNLVKLYGCCLEGNNPLLVYEYMENGSLDKALFGTEKLTIDWPARFEICLGIARGLAYLHEESSIRVVHRDIKASNVLIDANLNPKISDFGLAKLYDDKKTHVSTKVAGTFGYLAPEYAMRGHMTEKVDVFAFGVVLLETLAGRPNYDDTLEEDKIYIFEWAWELYENNNPLGLVDPKLKEFNREEVLRAIRVALLCTQGSPHQRPPMSRVAAMLAGDVEVPDVLTKPSYITEWQIKGGNTSFANSAVSGQSSSAPGSASEQQGSSLFLNSVIPEGRVRRSVRPFLCPRISSISPFVSSSPARLGSSLRFSQKRRRAEGSRSRRETMRVSHLLLHGGVLLLLLAAAAVQAQRVATRTDPTEAAALNAVFAKLGQQAASTWNLSGDPCTGAATDGTPIDDNPNFNPAIKCDCTFQNNTICRITKLKIYALDVPGTIPQELRNLTRLTHLNLGQNILTGPLPSFIGELTNMQNMGLGSNRFNGSLPSELGNLDKLQELYIDSAGLSGPLPSSFSKLTRMQTLWASDNDFTGQIPDYIGNWNLTDLRFQGNSFQGPIPSALSNLVQLSSLRIGDIENGSSSSLAFIGNMTSLSILILRNCKISDNLASIDFSKFASLNLLDLSFNNITGQVPTTLLGLNLLNSLDFSYNQLSGNFPPWASGKNLQLNLVANNFVIDSSNNRACMPSKKYTMFSWFSKVYQTDDASLGAASYSVTGEPTWGVSNVGKFVDAPNGSYIIYSSRQFQNTLDSELFQTSRMSPSSLRYYGIGLENGNYTVTLQFAEFGIEDTQSYKSLGRRVFDIYLQGERQEKNFDIRKAAGDKSYTVVKKSYKVPVTKNFLEIHLFWAGKGTCCIPGQGYYGPTISALSVTPADFTPTVGVVAEQNKSTSKTSVIVGVVVGVAVLGLVALVAIFMWRQKRRKLSLEQQELYSIVGRPNVFSYSELRSATENFSSSNRLGEGGYGAVYKGKLNDGRVVAVKQLSQTSHQGKKQFATEIETISRVQHRNLVKLYGCCLEGNNPLLVYEYMENGSLDKALFGTEKLNIDWPARFDICLGIARGLAYLHEESSIRVVHRDIKASNVLLDANLNPKISDFGLAKLYDDKKTHVSTKVAGTFGYLAPEYAMRGHMTEKVDVFAFGVVLLETLAGRPNYDDTLEEDKIYIFEWAWELYENNNPLGIVDPNLREFNRAEVLRAIHVALLCTQGSPHQRPPMSRVVSMLTGDTEVTDVLMKPSYITEWQIKGGNTSFANSAVRGQSSSAPGSTSQQASSVFLNSIIQEGR</sequence>
<evidence type="ECO:0000256" key="5">
    <source>
        <dbReference type="ARBA" id="ARBA00022553"/>
    </source>
</evidence>
<feature type="binding site" evidence="20">
    <location>
        <position position="3358"/>
    </location>
    <ligand>
        <name>ATP</name>
        <dbReference type="ChEBI" id="CHEBI:30616"/>
    </ligand>
</feature>
<name>A0A0E0DID8_9ORYZ</name>
<evidence type="ECO:0000256" key="3">
    <source>
        <dbReference type="ARBA" id="ARBA00022475"/>
    </source>
</evidence>
<dbReference type="PROSITE" id="PS00108">
    <property type="entry name" value="PROTEIN_KINASE_ST"/>
    <property type="match status" value="4"/>
</dbReference>
<dbReference type="SMART" id="SM00369">
    <property type="entry name" value="LRR_TYP"/>
    <property type="match status" value="6"/>
</dbReference>
<evidence type="ECO:0000256" key="6">
    <source>
        <dbReference type="ARBA" id="ARBA00022614"/>
    </source>
</evidence>
<dbReference type="PANTHER" id="PTHR48006:SF41">
    <property type="entry name" value="OS04G0616500 PROTEIN"/>
    <property type="match status" value="1"/>
</dbReference>
<dbReference type="InterPro" id="IPR000719">
    <property type="entry name" value="Prot_kinase_dom"/>
</dbReference>
<evidence type="ECO:0000256" key="10">
    <source>
        <dbReference type="ARBA" id="ARBA00022737"/>
    </source>
</evidence>
<dbReference type="CDD" id="cd14066">
    <property type="entry name" value="STKc_IRAK"/>
    <property type="match status" value="4"/>
</dbReference>
<dbReference type="InterPro" id="IPR008271">
    <property type="entry name" value="Ser/Thr_kinase_AS"/>
</dbReference>
<dbReference type="eggNOG" id="ENOG502QUW9">
    <property type="taxonomic scope" value="Eukaryota"/>
</dbReference>
<dbReference type="Pfam" id="PF11721">
    <property type="entry name" value="Malectin"/>
    <property type="match status" value="4"/>
</dbReference>
<keyword evidence="14 22" id="KW-1133">Transmembrane helix</keyword>
<keyword evidence="11 20" id="KW-0547">Nucleotide-binding</keyword>
<evidence type="ECO:0000256" key="21">
    <source>
        <dbReference type="SAM" id="MobiDB-lite"/>
    </source>
</evidence>
<dbReference type="InterPro" id="IPR055414">
    <property type="entry name" value="LRR_R13L4/SHOC2-like"/>
</dbReference>
<dbReference type="InterPro" id="IPR001611">
    <property type="entry name" value="Leu-rich_rpt"/>
</dbReference>
<dbReference type="Gene3D" id="3.80.10.10">
    <property type="entry name" value="Ribonuclease Inhibitor"/>
    <property type="match status" value="6"/>
</dbReference>
<dbReference type="FunFam" id="1.10.510.10:FF:000044">
    <property type="entry name" value="Putative LRR receptor-like serine/threonine-protein kinase"/>
    <property type="match status" value="4"/>
</dbReference>
<feature type="binding site" evidence="20">
    <location>
        <position position="643"/>
    </location>
    <ligand>
        <name>ATP</name>
        <dbReference type="ChEBI" id="CHEBI:30616"/>
    </ligand>
</feature>
<comment type="subcellular location">
    <subcellularLocation>
        <location evidence="1">Cell membrane</location>
        <topology evidence="1">Single-pass membrane protein</topology>
    </subcellularLocation>
</comment>
<feature type="compositionally biased region" description="Low complexity" evidence="21">
    <location>
        <begin position="905"/>
        <end position="914"/>
    </location>
</feature>
<feature type="region of interest" description="Disordered" evidence="21">
    <location>
        <begin position="898"/>
        <end position="941"/>
    </location>
</feature>
<dbReference type="Pfam" id="PF00069">
    <property type="entry name" value="Pkinase"/>
    <property type="match status" value="1"/>
</dbReference>
<dbReference type="SUPFAM" id="SSF52058">
    <property type="entry name" value="L domain-like"/>
    <property type="match status" value="4"/>
</dbReference>
<dbReference type="FunFam" id="3.80.10.10:FF:000383">
    <property type="entry name" value="Leucine-rich repeat receptor protein kinase EMS1"/>
    <property type="match status" value="1"/>
</dbReference>
<dbReference type="InterPro" id="IPR003591">
    <property type="entry name" value="Leu-rich_rpt_typical-subtyp"/>
</dbReference>
<feature type="transmembrane region" description="Helical" evidence="22">
    <location>
        <begin position="2272"/>
        <end position="2294"/>
    </location>
</feature>
<dbReference type="InterPro" id="IPR032675">
    <property type="entry name" value="LRR_dom_sf"/>
</dbReference>
<evidence type="ECO:0000256" key="19">
    <source>
        <dbReference type="ARBA" id="ARBA00048679"/>
    </source>
</evidence>
<dbReference type="EnsemblPlants" id="OMERI04G20980.2">
    <property type="protein sequence ID" value="OMERI04G20980.2"/>
    <property type="gene ID" value="OMERI04G20980"/>
</dbReference>
<keyword evidence="15 22" id="KW-0472">Membrane</keyword>
<dbReference type="FunFam" id="3.80.10.10:FF:000298">
    <property type="entry name" value="Putative LRR receptor-like serine/threonine-protein kinase"/>
    <property type="match status" value="1"/>
</dbReference>
<dbReference type="InterPro" id="IPR021720">
    <property type="entry name" value="Malectin_dom"/>
</dbReference>
<evidence type="ECO:0000256" key="14">
    <source>
        <dbReference type="ARBA" id="ARBA00022989"/>
    </source>
</evidence>
<dbReference type="STRING" id="40149.A0A0E0DID8"/>
<comment type="catalytic activity">
    <reaction evidence="19">
        <text>L-seryl-[protein] + ATP = O-phospho-L-seryl-[protein] + ADP + H(+)</text>
        <dbReference type="Rhea" id="RHEA:17989"/>
        <dbReference type="Rhea" id="RHEA-COMP:9863"/>
        <dbReference type="Rhea" id="RHEA-COMP:11604"/>
        <dbReference type="ChEBI" id="CHEBI:15378"/>
        <dbReference type="ChEBI" id="CHEBI:29999"/>
        <dbReference type="ChEBI" id="CHEBI:30616"/>
        <dbReference type="ChEBI" id="CHEBI:83421"/>
        <dbReference type="ChEBI" id="CHEBI:456216"/>
        <dbReference type="EC" id="2.7.11.1"/>
    </reaction>
</comment>
<keyword evidence="3" id="KW-1003">Cell membrane</keyword>
<evidence type="ECO:0000256" key="9">
    <source>
        <dbReference type="ARBA" id="ARBA00022729"/>
    </source>
</evidence>
<dbReference type="GO" id="GO:0005886">
    <property type="term" value="C:plasma membrane"/>
    <property type="evidence" value="ECO:0007669"/>
    <property type="project" value="UniProtKB-SubCell"/>
</dbReference>
<dbReference type="InterPro" id="IPR051824">
    <property type="entry name" value="LRR_Rcpt-Like_S/T_Kinase"/>
</dbReference>
<dbReference type="EC" id="2.7.11.1" evidence="2"/>
<evidence type="ECO:0000313" key="25">
    <source>
        <dbReference type="Proteomes" id="UP000008021"/>
    </source>
</evidence>
<evidence type="ECO:0000256" key="17">
    <source>
        <dbReference type="ARBA" id="ARBA00023180"/>
    </source>
</evidence>
<accession>A0A0E0DID8</accession>
<evidence type="ECO:0000256" key="11">
    <source>
        <dbReference type="ARBA" id="ARBA00022741"/>
    </source>
</evidence>
<evidence type="ECO:0000256" key="2">
    <source>
        <dbReference type="ARBA" id="ARBA00012513"/>
    </source>
</evidence>
<dbReference type="SMART" id="SM00220">
    <property type="entry name" value="S_TKc"/>
    <property type="match status" value="4"/>
</dbReference>
<dbReference type="InterPro" id="IPR011009">
    <property type="entry name" value="Kinase-like_dom_sf"/>
</dbReference>
<dbReference type="FunFam" id="3.80.10.10:FF:000095">
    <property type="entry name" value="LRR receptor-like serine/threonine-protein kinase GSO1"/>
    <property type="match status" value="1"/>
</dbReference>
<dbReference type="PROSITE" id="PS00107">
    <property type="entry name" value="PROTEIN_KINASE_ATP"/>
    <property type="match status" value="4"/>
</dbReference>
<dbReference type="InterPro" id="IPR001245">
    <property type="entry name" value="Ser-Thr/Tyr_kinase_cat_dom"/>
</dbReference>
<dbReference type="InterPro" id="IPR017441">
    <property type="entry name" value="Protein_kinase_ATP_BS"/>
</dbReference>
<feature type="domain" description="Protein kinase" evidence="23">
    <location>
        <begin position="3330"/>
        <end position="3604"/>
    </location>
</feature>
<feature type="binding site" evidence="20">
    <location>
        <position position="2358"/>
    </location>
    <ligand>
        <name>ATP</name>
        <dbReference type="ChEBI" id="CHEBI:30616"/>
    </ligand>
</feature>
<dbReference type="Gene3D" id="2.60.120.430">
    <property type="entry name" value="Galactose-binding lectin"/>
    <property type="match status" value="4"/>
</dbReference>
<feature type="domain" description="Protein kinase" evidence="23">
    <location>
        <begin position="1463"/>
        <end position="1740"/>
    </location>
</feature>
<protein>
    <recommendedName>
        <fullName evidence="2">non-specific serine/threonine protein kinase</fullName>
        <ecNumber evidence="2">2.7.11.1</ecNumber>
    </recommendedName>
</protein>
<dbReference type="Pfam" id="PF07714">
    <property type="entry name" value="PK_Tyr_Ser-Thr"/>
    <property type="match status" value="3"/>
</dbReference>
<evidence type="ECO:0000256" key="8">
    <source>
        <dbReference type="ARBA" id="ARBA00022692"/>
    </source>
</evidence>
<keyword evidence="7" id="KW-0808">Transferase</keyword>
<feature type="domain" description="Protein kinase" evidence="23">
    <location>
        <begin position="615"/>
        <end position="883"/>
    </location>
</feature>
<dbReference type="Gene3D" id="3.30.200.20">
    <property type="entry name" value="Phosphorylase Kinase, domain 1"/>
    <property type="match status" value="4"/>
</dbReference>
<evidence type="ECO:0000256" key="16">
    <source>
        <dbReference type="ARBA" id="ARBA00023170"/>
    </source>
</evidence>
<keyword evidence="8 22" id="KW-0812">Transmembrane</keyword>
<feature type="transmembrane region" description="Helical" evidence="22">
    <location>
        <begin position="3272"/>
        <end position="3294"/>
    </location>
</feature>
<keyword evidence="10" id="KW-0677">Repeat</keyword>
<dbReference type="Pfam" id="PF00560">
    <property type="entry name" value="LRR_1"/>
    <property type="match status" value="3"/>
</dbReference>
<evidence type="ECO:0000256" key="1">
    <source>
        <dbReference type="ARBA" id="ARBA00004162"/>
    </source>
</evidence>
<dbReference type="PANTHER" id="PTHR48006">
    <property type="entry name" value="LEUCINE-RICH REPEAT-CONTAINING PROTEIN DDB_G0281931-RELATED"/>
    <property type="match status" value="1"/>
</dbReference>
<evidence type="ECO:0000256" key="22">
    <source>
        <dbReference type="SAM" id="Phobius"/>
    </source>
</evidence>
<evidence type="ECO:0000256" key="7">
    <source>
        <dbReference type="ARBA" id="ARBA00022679"/>
    </source>
</evidence>
<keyword evidence="6" id="KW-0433">Leucine-rich repeat</keyword>
<dbReference type="GO" id="GO:0005524">
    <property type="term" value="F:ATP binding"/>
    <property type="evidence" value="ECO:0007669"/>
    <property type="project" value="UniProtKB-UniRule"/>
</dbReference>
<feature type="binding site" evidence="20">
    <location>
        <position position="1491"/>
    </location>
    <ligand>
        <name>ATP</name>
        <dbReference type="ChEBI" id="CHEBI:30616"/>
    </ligand>
</feature>
<evidence type="ECO:0000256" key="20">
    <source>
        <dbReference type="PROSITE-ProRule" id="PRU10141"/>
    </source>
</evidence>
<keyword evidence="17" id="KW-0325">Glycoprotein</keyword>
<dbReference type="PROSITE" id="PS50011">
    <property type="entry name" value="PROTEIN_KINASE_DOM"/>
    <property type="match status" value="4"/>
</dbReference>
<evidence type="ECO:0000259" key="23">
    <source>
        <dbReference type="PROSITE" id="PS50011"/>
    </source>
</evidence>
<keyword evidence="5" id="KW-0597">Phosphoprotein</keyword>
<feature type="transmembrane region" description="Helical" evidence="22">
    <location>
        <begin position="557"/>
        <end position="580"/>
    </location>
</feature>
<dbReference type="FunFam" id="3.30.200.20:FF:000140">
    <property type="entry name" value="Leucine-rich repeat receptor-like protein kinase"/>
    <property type="match status" value="4"/>
</dbReference>
<evidence type="ECO:0000256" key="18">
    <source>
        <dbReference type="ARBA" id="ARBA00047899"/>
    </source>
</evidence>
<reference evidence="24" key="1">
    <citation type="submission" date="2015-04" db="UniProtKB">
        <authorList>
            <consortium name="EnsemblPlants"/>
        </authorList>
    </citation>
    <scope>IDENTIFICATION</scope>
</reference>
<keyword evidence="9" id="KW-0732">Signal</keyword>
<evidence type="ECO:0000256" key="4">
    <source>
        <dbReference type="ARBA" id="ARBA00022527"/>
    </source>
</evidence>
<evidence type="ECO:0000256" key="15">
    <source>
        <dbReference type="ARBA" id="ARBA00023136"/>
    </source>
</evidence>
<reference evidence="24" key="2">
    <citation type="submission" date="2018-05" db="EMBL/GenBank/DDBJ databases">
        <title>OmerRS3 (Oryza meridionalis Reference Sequence Version 3).</title>
        <authorList>
            <person name="Zhang J."/>
            <person name="Kudrna D."/>
            <person name="Lee S."/>
            <person name="Talag J."/>
            <person name="Welchert J."/>
            <person name="Wing R.A."/>
        </authorList>
    </citation>
    <scope>NUCLEOTIDE SEQUENCE [LARGE SCALE GENOMIC DNA]</scope>
    <source>
        <strain evidence="24">cv. OR44</strain>
    </source>
</reference>
<organism evidence="24">
    <name type="scientific">Oryza meridionalis</name>
    <dbReference type="NCBI Taxonomy" id="40149"/>
    <lineage>
        <taxon>Eukaryota</taxon>
        <taxon>Viridiplantae</taxon>
        <taxon>Streptophyta</taxon>
        <taxon>Embryophyta</taxon>
        <taxon>Tracheophyta</taxon>
        <taxon>Spermatophyta</taxon>
        <taxon>Magnoliopsida</taxon>
        <taxon>Liliopsida</taxon>
        <taxon>Poales</taxon>
        <taxon>Poaceae</taxon>
        <taxon>BOP clade</taxon>
        <taxon>Oryzoideae</taxon>
        <taxon>Oryzeae</taxon>
        <taxon>Oryzinae</taxon>
        <taxon>Oryza</taxon>
    </lineage>
</organism>
<dbReference type="Pfam" id="PF23598">
    <property type="entry name" value="LRR_14"/>
    <property type="match status" value="1"/>
</dbReference>
<feature type="transmembrane region" description="Helical" evidence="22">
    <location>
        <begin position="1807"/>
        <end position="1828"/>
    </location>
</feature>
<comment type="catalytic activity">
    <reaction evidence="18">
        <text>L-threonyl-[protein] + ATP = O-phospho-L-threonyl-[protein] + ADP + H(+)</text>
        <dbReference type="Rhea" id="RHEA:46608"/>
        <dbReference type="Rhea" id="RHEA-COMP:11060"/>
        <dbReference type="Rhea" id="RHEA-COMP:11605"/>
        <dbReference type="ChEBI" id="CHEBI:15378"/>
        <dbReference type="ChEBI" id="CHEBI:30013"/>
        <dbReference type="ChEBI" id="CHEBI:30616"/>
        <dbReference type="ChEBI" id="CHEBI:61977"/>
        <dbReference type="ChEBI" id="CHEBI:456216"/>
        <dbReference type="EC" id="2.7.11.1"/>
    </reaction>
</comment>
<dbReference type="Proteomes" id="UP000008021">
    <property type="component" value="Chromosome 4"/>
</dbReference>
<proteinExistence type="predicted"/>
<evidence type="ECO:0000256" key="13">
    <source>
        <dbReference type="ARBA" id="ARBA00022840"/>
    </source>
</evidence>
<dbReference type="FunFam" id="2.60.120.430:FF:000002">
    <property type="entry name" value="Leucine-rich repeat receptor-like protein kinase"/>
    <property type="match status" value="4"/>
</dbReference>
<dbReference type="SUPFAM" id="SSF56112">
    <property type="entry name" value="Protein kinase-like (PK-like)"/>
    <property type="match status" value="4"/>
</dbReference>
<evidence type="ECO:0000256" key="12">
    <source>
        <dbReference type="ARBA" id="ARBA00022777"/>
    </source>
</evidence>